<protein>
    <recommendedName>
        <fullName evidence="4">BNR repeat-like domain-containing protein</fullName>
    </recommendedName>
</protein>
<dbReference type="EMBL" id="FTMD01000005">
    <property type="protein sequence ID" value="SIQ58160.1"/>
    <property type="molecule type" value="Genomic_DNA"/>
</dbReference>
<organism evidence="2 3">
    <name type="scientific">Aromatoleum tolulyticum</name>
    <dbReference type="NCBI Taxonomy" id="34027"/>
    <lineage>
        <taxon>Bacteria</taxon>
        <taxon>Pseudomonadati</taxon>
        <taxon>Pseudomonadota</taxon>
        <taxon>Betaproteobacteria</taxon>
        <taxon>Rhodocyclales</taxon>
        <taxon>Rhodocyclaceae</taxon>
        <taxon>Aromatoleum</taxon>
    </lineage>
</organism>
<evidence type="ECO:0008006" key="4">
    <source>
        <dbReference type="Google" id="ProtNLM"/>
    </source>
</evidence>
<dbReference type="STRING" id="34027.SAMN05421829_105148"/>
<proteinExistence type="predicted"/>
<gene>
    <name evidence="2" type="ORF">SAMN05421829_105148</name>
</gene>
<evidence type="ECO:0000256" key="1">
    <source>
        <dbReference type="SAM" id="SignalP"/>
    </source>
</evidence>
<sequence length="405" mass="44029">MVSVTTPRSATRRAMLAVLGAFVIANAGAADAQRAQHMHGMTAGKPARPELGTSAAFAPDGALYAVTKDGQHVLLHRSADEGRSWEAAVVVNAEPEQISADGENRPKLAFDADGAALVSWTRPLAKRFTGEIRFARADDRRHFTAPVTVHRDRQEITHRFDSLAVTGAGKVVLAWIDKRDLELAQAANRDYRGAAIYAAISDDGGRSFRTERKIADHSCECCRIAITGDTDGLPLLMWRHVFEPNERDHAVVKLGADGAPGPVARATFDRWRIDACPHHGPSLAVAPDGTRHAVWFNEKEGEGRVFYGRLKDGRVDGQRALGGERAAHADIATAGRRVAVVWKEFDGERTLLRAEVSADGGATFNARALAATGGASDQPRVIRRGDALFAFWRTENEGMRGYWLE</sequence>
<dbReference type="RefSeq" id="WP_244551654.1">
    <property type="nucleotide sequence ID" value="NZ_FTMD01000005.1"/>
</dbReference>
<dbReference type="InterPro" id="IPR036278">
    <property type="entry name" value="Sialidase_sf"/>
</dbReference>
<dbReference type="Gene3D" id="2.120.10.10">
    <property type="match status" value="1"/>
</dbReference>
<keyword evidence="1" id="KW-0732">Signal</keyword>
<dbReference type="AlphaFoldDB" id="A0A1N6TXP9"/>
<feature type="signal peptide" evidence="1">
    <location>
        <begin position="1"/>
        <end position="29"/>
    </location>
</feature>
<feature type="chain" id="PRO_5012297586" description="BNR repeat-like domain-containing protein" evidence="1">
    <location>
        <begin position="30"/>
        <end position="405"/>
    </location>
</feature>
<evidence type="ECO:0000313" key="3">
    <source>
        <dbReference type="Proteomes" id="UP000186819"/>
    </source>
</evidence>
<name>A0A1N6TXP9_9RHOO</name>
<dbReference type="Proteomes" id="UP000186819">
    <property type="component" value="Unassembled WGS sequence"/>
</dbReference>
<evidence type="ECO:0000313" key="2">
    <source>
        <dbReference type="EMBL" id="SIQ58160.1"/>
    </source>
</evidence>
<reference evidence="3" key="1">
    <citation type="submission" date="2017-01" db="EMBL/GenBank/DDBJ databases">
        <authorList>
            <person name="Varghese N."/>
            <person name="Submissions S."/>
        </authorList>
    </citation>
    <scope>NUCLEOTIDE SEQUENCE [LARGE SCALE GENOMIC DNA]</scope>
    <source>
        <strain evidence="3">ATCC 51758</strain>
    </source>
</reference>
<keyword evidence="3" id="KW-1185">Reference proteome</keyword>
<dbReference type="SUPFAM" id="SSF50939">
    <property type="entry name" value="Sialidases"/>
    <property type="match status" value="1"/>
</dbReference>
<accession>A0A1N6TXP9</accession>